<organism evidence="4">
    <name type="scientific">Mesocestoides corti</name>
    <name type="common">Flatworm</name>
    <dbReference type="NCBI Taxonomy" id="53468"/>
    <lineage>
        <taxon>Eukaryota</taxon>
        <taxon>Metazoa</taxon>
        <taxon>Spiralia</taxon>
        <taxon>Lophotrochozoa</taxon>
        <taxon>Platyhelminthes</taxon>
        <taxon>Cestoda</taxon>
        <taxon>Eucestoda</taxon>
        <taxon>Cyclophyllidea</taxon>
        <taxon>Mesocestoididae</taxon>
        <taxon>Mesocestoides</taxon>
    </lineage>
</organism>
<dbReference type="Proteomes" id="UP000267029">
    <property type="component" value="Unassembled WGS sequence"/>
</dbReference>
<evidence type="ECO:0000313" key="4">
    <source>
        <dbReference type="WBParaSite" id="MCOS_0001058301-mRNA-1"/>
    </source>
</evidence>
<evidence type="ECO:0000259" key="1">
    <source>
        <dbReference type="Pfam" id="PF23309"/>
    </source>
</evidence>
<reference evidence="4" key="1">
    <citation type="submission" date="2017-02" db="UniProtKB">
        <authorList>
            <consortium name="WormBaseParasite"/>
        </authorList>
    </citation>
    <scope>IDENTIFICATION</scope>
</reference>
<reference evidence="2 3" key="2">
    <citation type="submission" date="2018-10" db="EMBL/GenBank/DDBJ databases">
        <authorList>
            <consortium name="Pathogen Informatics"/>
        </authorList>
    </citation>
    <scope>NUCLEOTIDE SEQUENCE [LARGE SCALE GENOMIC DNA]</scope>
</reference>
<protein>
    <recommendedName>
        <fullName evidence="1">DUF7083 domain-containing protein</fullName>
    </recommendedName>
</protein>
<dbReference type="OrthoDB" id="6268355at2759"/>
<dbReference type="WBParaSite" id="MCOS_0001058301-mRNA-1">
    <property type="protein sequence ID" value="MCOS_0001058301-mRNA-1"/>
    <property type="gene ID" value="MCOS_0001058301"/>
</dbReference>
<evidence type="ECO:0000313" key="2">
    <source>
        <dbReference type="EMBL" id="VDD84581.1"/>
    </source>
</evidence>
<dbReference type="AlphaFoldDB" id="A0A0R3URS8"/>
<dbReference type="InterPro" id="IPR055510">
    <property type="entry name" value="DUF7083"/>
</dbReference>
<dbReference type="EMBL" id="UXSR01006719">
    <property type="protein sequence ID" value="VDD84581.1"/>
    <property type="molecule type" value="Genomic_DNA"/>
</dbReference>
<dbReference type="Pfam" id="PF23309">
    <property type="entry name" value="DUF7083"/>
    <property type="match status" value="1"/>
</dbReference>
<keyword evidence="3" id="KW-1185">Reference proteome</keyword>
<accession>A0A0R3URS8</accession>
<proteinExistence type="predicted"/>
<gene>
    <name evidence="2" type="ORF">MCOS_LOCUS10584</name>
</gene>
<name>A0A0R3URS8_MESCO</name>
<evidence type="ECO:0000313" key="3">
    <source>
        <dbReference type="Proteomes" id="UP000267029"/>
    </source>
</evidence>
<sequence length="152" mass="16931">MVFSIVTGKRSKFGDAGEMSDKGMEQLLERLVSMLADRQSSQAASASTPSIDGLTNSISEFSYDPESGVTFESWYRRYDDLFRVDLAFQNDAWKVRLLTRKLGPAELKRYTDTIIPKSSLDFTLKKPFEISGACLENAPPYSVPGINVSNSQ</sequence>
<feature type="domain" description="DUF7083" evidence="1">
    <location>
        <begin position="52"/>
        <end position="119"/>
    </location>
</feature>